<reference evidence="2" key="1">
    <citation type="submission" date="2017-01" db="EMBL/GenBank/DDBJ databases">
        <authorList>
            <person name="Wang Y."/>
            <person name="White M."/>
            <person name="Kvist S."/>
            <person name="Moncalvo J.-M."/>
        </authorList>
    </citation>
    <scope>NUCLEOTIDE SEQUENCE [LARGE SCALE GENOMIC DNA]</scope>
    <source>
        <strain evidence="2">ID-206-W2</strain>
    </source>
</reference>
<name>A0A1R1Y9A7_9FUNG</name>
<evidence type="ECO:0000313" key="1">
    <source>
        <dbReference type="EMBL" id="OMJ23463.1"/>
    </source>
</evidence>
<protein>
    <submittedName>
        <fullName evidence="1">Uncharacterized protein</fullName>
    </submittedName>
</protein>
<dbReference type="Proteomes" id="UP000187429">
    <property type="component" value="Unassembled WGS sequence"/>
</dbReference>
<dbReference type="AlphaFoldDB" id="A0A1R1Y9A7"/>
<comment type="caution">
    <text evidence="1">The sequence shown here is derived from an EMBL/GenBank/DDBJ whole genome shotgun (WGS) entry which is preliminary data.</text>
</comment>
<evidence type="ECO:0000313" key="2">
    <source>
        <dbReference type="Proteomes" id="UP000187429"/>
    </source>
</evidence>
<organism evidence="1 2">
    <name type="scientific">Smittium culicis</name>
    <dbReference type="NCBI Taxonomy" id="133412"/>
    <lineage>
        <taxon>Eukaryota</taxon>
        <taxon>Fungi</taxon>
        <taxon>Fungi incertae sedis</taxon>
        <taxon>Zoopagomycota</taxon>
        <taxon>Kickxellomycotina</taxon>
        <taxon>Harpellomycetes</taxon>
        <taxon>Harpellales</taxon>
        <taxon>Legeriomycetaceae</taxon>
        <taxon>Smittium</taxon>
    </lineage>
</organism>
<dbReference type="EMBL" id="LSSM01002021">
    <property type="protein sequence ID" value="OMJ23463.1"/>
    <property type="molecule type" value="Genomic_DNA"/>
</dbReference>
<proteinExistence type="predicted"/>
<gene>
    <name evidence="1" type="ORF">AYI69_g4971</name>
</gene>
<accession>A0A1R1Y9A7</accession>
<sequence length="98" mass="10717">MPKDILLSFTHFSTTSRFSLRPTSESASNTKSSANRRPDILTLFPGTNAIFSLTLSKIQLMKTLNSMGDIGHPCITSLFTLNKVDNKVPILTSASDDL</sequence>
<keyword evidence="2" id="KW-1185">Reference proteome</keyword>